<dbReference type="Gene3D" id="3.40.50.1820">
    <property type="entry name" value="alpha/beta hydrolase"/>
    <property type="match status" value="1"/>
</dbReference>
<accession>A0A9D1IHM1</accession>
<dbReference type="PANTHER" id="PTHR43194">
    <property type="entry name" value="HYDROLASE ALPHA/BETA FOLD FAMILY"/>
    <property type="match status" value="1"/>
</dbReference>
<dbReference type="InterPro" id="IPR029058">
    <property type="entry name" value="AB_hydrolase_fold"/>
</dbReference>
<sequence>MGPEGQTLHGDHAYVFYQVPQNASGLPLVFLHGAGQSGKTWETTPDGREGFQTIFLRKGYPVYLVDQPRRGRAGNSTVDSQLVATPMDQTWFDTFRVGMYPDYFDNAAFPRDKESLNQYFRQITPNTGAYDPDVISDAMAAVFEQSGDGVLITHSQGGGIGWLTAIKSSHVKAIISYEPGSGFVFPKGEVPEDMPALTGTLKGEPISAEDFKKLTRIPIIIYYGDNIPKDGDEAAKNPGQDNWRVRVKMAKLFVEKINSMGGHAELVMLPEHGLKGNTHFPFSDLNNEKVADLMQQFLKDNKLGH</sequence>
<dbReference type="PANTHER" id="PTHR43194:SF4">
    <property type="entry name" value="AB HYDROLASE-1 DOMAIN-CONTAINING PROTEIN"/>
    <property type="match status" value="1"/>
</dbReference>
<dbReference type="SUPFAM" id="SSF53474">
    <property type="entry name" value="alpha/beta-Hydrolases"/>
    <property type="match status" value="1"/>
</dbReference>
<evidence type="ECO:0000313" key="3">
    <source>
        <dbReference type="Proteomes" id="UP000824083"/>
    </source>
</evidence>
<dbReference type="InterPro" id="IPR000073">
    <property type="entry name" value="AB_hydrolase_1"/>
</dbReference>
<dbReference type="CDD" id="cd12810">
    <property type="entry name" value="Esterase_713_like-3"/>
    <property type="match status" value="1"/>
</dbReference>
<dbReference type="InterPro" id="IPR050228">
    <property type="entry name" value="Carboxylesterase_BioH"/>
</dbReference>
<dbReference type="Pfam" id="PF12697">
    <property type="entry name" value="Abhydrolase_6"/>
    <property type="match status" value="1"/>
</dbReference>
<dbReference type="Proteomes" id="UP000824083">
    <property type="component" value="Unassembled WGS sequence"/>
</dbReference>
<name>A0A9D1IHM1_9BURK</name>
<dbReference type="GO" id="GO:0016787">
    <property type="term" value="F:hydrolase activity"/>
    <property type="evidence" value="ECO:0007669"/>
    <property type="project" value="UniProtKB-KW"/>
</dbReference>
<gene>
    <name evidence="2" type="ORF">IAC56_04320</name>
</gene>
<comment type="caution">
    <text evidence="2">The sequence shown here is derived from an EMBL/GenBank/DDBJ whole genome shotgun (WGS) entry which is preliminary data.</text>
</comment>
<reference evidence="2" key="1">
    <citation type="submission" date="2020-10" db="EMBL/GenBank/DDBJ databases">
        <authorList>
            <person name="Gilroy R."/>
        </authorList>
    </citation>
    <scope>NUCLEOTIDE SEQUENCE</scope>
    <source>
        <strain evidence="2">7463</strain>
    </source>
</reference>
<feature type="domain" description="AB hydrolase-1" evidence="1">
    <location>
        <begin position="28"/>
        <end position="199"/>
    </location>
</feature>
<keyword evidence="2" id="KW-0378">Hydrolase</keyword>
<organism evidence="2 3">
    <name type="scientific">Candidatus Aphodousia faecigallinarum</name>
    <dbReference type="NCBI Taxonomy" id="2840677"/>
    <lineage>
        <taxon>Bacteria</taxon>
        <taxon>Pseudomonadati</taxon>
        <taxon>Pseudomonadota</taxon>
        <taxon>Betaproteobacteria</taxon>
        <taxon>Burkholderiales</taxon>
        <taxon>Sutterellaceae</taxon>
        <taxon>Sutterellaceae incertae sedis</taxon>
        <taxon>Candidatus Aphodousia</taxon>
    </lineage>
</organism>
<dbReference type="AlphaFoldDB" id="A0A9D1IHM1"/>
<evidence type="ECO:0000259" key="1">
    <source>
        <dbReference type="Pfam" id="PF12697"/>
    </source>
</evidence>
<proteinExistence type="predicted"/>
<reference evidence="2" key="2">
    <citation type="journal article" date="2021" name="PeerJ">
        <title>Extensive microbial diversity within the chicken gut microbiome revealed by metagenomics and culture.</title>
        <authorList>
            <person name="Gilroy R."/>
            <person name="Ravi A."/>
            <person name="Getino M."/>
            <person name="Pursley I."/>
            <person name="Horton D.L."/>
            <person name="Alikhan N.F."/>
            <person name="Baker D."/>
            <person name="Gharbi K."/>
            <person name="Hall N."/>
            <person name="Watson M."/>
            <person name="Adriaenssens E.M."/>
            <person name="Foster-Nyarko E."/>
            <person name="Jarju S."/>
            <person name="Secka A."/>
            <person name="Antonio M."/>
            <person name="Oren A."/>
            <person name="Chaudhuri R.R."/>
            <person name="La Ragione R."/>
            <person name="Hildebrand F."/>
            <person name="Pallen M.J."/>
        </authorList>
    </citation>
    <scope>NUCLEOTIDE SEQUENCE</scope>
    <source>
        <strain evidence="2">7463</strain>
    </source>
</reference>
<evidence type="ECO:0000313" key="2">
    <source>
        <dbReference type="EMBL" id="HIU37478.1"/>
    </source>
</evidence>
<protein>
    <submittedName>
        <fullName evidence="2">Alpha/beta fold hydrolase</fullName>
    </submittedName>
</protein>
<dbReference type="EMBL" id="DVMY01000071">
    <property type="protein sequence ID" value="HIU37478.1"/>
    <property type="molecule type" value="Genomic_DNA"/>
</dbReference>